<dbReference type="Pfam" id="PF20730">
    <property type="entry name" value="YetF_N"/>
    <property type="match status" value="1"/>
</dbReference>
<keyword evidence="3" id="KW-1003">Cell membrane</keyword>
<organism evidence="10 11">
    <name type="scientific">Pontibacillus marinus BH030004 = DSM 16465</name>
    <dbReference type="NCBI Taxonomy" id="1385511"/>
    <lineage>
        <taxon>Bacteria</taxon>
        <taxon>Bacillati</taxon>
        <taxon>Bacillota</taxon>
        <taxon>Bacilli</taxon>
        <taxon>Bacillales</taxon>
        <taxon>Bacillaceae</taxon>
        <taxon>Pontibacillus</taxon>
    </lineage>
</organism>
<dbReference type="InterPro" id="IPR048454">
    <property type="entry name" value="YetF_N"/>
</dbReference>
<dbReference type="eggNOG" id="COG2323">
    <property type="taxonomic scope" value="Bacteria"/>
</dbReference>
<evidence type="ECO:0000256" key="7">
    <source>
        <dbReference type="SAM" id="Phobius"/>
    </source>
</evidence>
<dbReference type="RefSeq" id="WP_027448007.1">
    <property type="nucleotide sequence ID" value="NZ_AVPF01000040.1"/>
</dbReference>
<feature type="transmembrane region" description="Helical" evidence="7">
    <location>
        <begin position="58"/>
        <end position="78"/>
    </location>
</feature>
<evidence type="ECO:0000259" key="9">
    <source>
        <dbReference type="Pfam" id="PF20730"/>
    </source>
</evidence>
<dbReference type="AlphaFoldDB" id="A0A0A5HP81"/>
<evidence type="ECO:0000256" key="2">
    <source>
        <dbReference type="ARBA" id="ARBA00006448"/>
    </source>
</evidence>
<feature type="domain" description="YetF C-terminal" evidence="8">
    <location>
        <begin position="81"/>
        <end position="214"/>
    </location>
</feature>
<comment type="subcellular location">
    <subcellularLocation>
        <location evidence="1">Cell membrane</location>
        <topology evidence="1">Multi-pass membrane protein</topology>
    </subcellularLocation>
</comment>
<sequence length="224" mass="25452">MEYAQILIETITGFLCLFVLTKVLGKTQITQITAFDFIAALVLGELVGNALYDKEVGISQVLYAVFLWGLLIYVTEWVTQKFKGSRALLEGRPSVIIYKGKLQYQNMKKGRLDINQLQHLLRSKEVFSLQDVEYAVLETDGTVSVLRKSLEQTPSRGDLNLTPQTVELARTLISDGEIVWDNLKEEGLDEGWLEKELQKQQFTSAKDVLYAEYKKGEALHVQPY</sequence>
<dbReference type="PANTHER" id="PTHR34582">
    <property type="entry name" value="UPF0702 TRANSMEMBRANE PROTEIN YCAP"/>
    <property type="match status" value="1"/>
</dbReference>
<feature type="domain" description="YetF-like N-terminal transmembrane" evidence="9">
    <location>
        <begin position="3"/>
        <end position="78"/>
    </location>
</feature>
<keyword evidence="4 7" id="KW-0812">Transmembrane</keyword>
<evidence type="ECO:0000313" key="11">
    <source>
        <dbReference type="Proteomes" id="UP000030403"/>
    </source>
</evidence>
<evidence type="ECO:0000256" key="3">
    <source>
        <dbReference type="ARBA" id="ARBA00022475"/>
    </source>
</evidence>
<feature type="transmembrane region" description="Helical" evidence="7">
    <location>
        <begin position="32"/>
        <end position="52"/>
    </location>
</feature>
<dbReference type="InterPro" id="IPR007353">
    <property type="entry name" value="DUF421"/>
</dbReference>
<evidence type="ECO:0000256" key="6">
    <source>
        <dbReference type="ARBA" id="ARBA00023136"/>
    </source>
</evidence>
<protein>
    <submittedName>
        <fullName evidence="10">Membrane protein</fullName>
    </submittedName>
</protein>
<reference evidence="10 11" key="1">
    <citation type="submission" date="2013-08" db="EMBL/GenBank/DDBJ databases">
        <authorList>
            <person name="Huang J."/>
            <person name="Wang G."/>
        </authorList>
    </citation>
    <scope>NUCLEOTIDE SEQUENCE [LARGE SCALE GENOMIC DNA]</scope>
    <source>
        <strain evidence="10 11">BH030004</strain>
    </source>
</reference>
<comment type="caution">
    <text evidence="10">The sequence shown here is derived from an EMBL/GenBank/DDBJ whole genome shotgun (WGS) entry which is preliminary data.</text>
</comment>
<evidence type="ECO:0000256" key="5">
    <source>
        <dbReference type="ARBA" id="ARBA00022989"/>
    </source>
</evidence>
<dbReference type="GO" id="GO:0005886">
    <property type="term" value="C:plasma membrane"/>
    <property type="evidence" value="ECO:0007669"/>
    <property type="project" value="UniProtKB-SubCell"/>
</dbReference>
<dbReference type="Pfam" id="PF04239">
    <property type="entry name" value="DUF421"/>
    <property type="match status" value="1"/>
</dbReference>
<name>A0A0A5HP81_9BACI</name>
<keyword evidence="6 7" id="KW-0472">Membrane</keyword>
<evidence type="ECO:0000256" key="4">
    <source>
        <dbReference type="ARBA" id="ARBA00022692"/>
    </source>
</evidence>
<dbReference type="PANTHER" id="PTHR34582:SF5">
    <property type="entry name" value="UPF0702 TRANSMEMBRANE PROTEIN YETF"/>
    <property type="match status" value="1"/>
</dbReference>
<gene>
    <name evidence="10" type="ORF">N783_14645</name>
</gene>
<accession>A0A0A5HP81</accession>
<evidence type="ECO:0000256" key="1">
    <source>
        <dbReference type="ARBA" id="ARBA00004651"/>
    </source>
</evidence>
<keyword evidence="5 7" id="KW-1133">Transmembrane helix</keyword>
<dbReference type="InterPro" id="IPR023090">
    <property type="entry name" value="UPF0702_alpha/beta_dom_sf"/>
</dbReference>
<feature type="transmembrane region" description="Helical" evidence="7">
    <location>
        <begin position="6"/>
        <end position="25"/>
    </location>
</feature>
<evidence type="ECO:0000313" key="10">
    <source>
        <dbReference type="EMBL" id="KGX85427.1"/>
    </source>
</evidence>
<keyword evidence="11" id="KW-1185">Reference proteome</keyword>
<evidence type="ECO:0000259" key="8">
    <source>
        <dbReference type="Pfam" id="PF04239"/>
    </source>
</evidence>
<dbReference type="OrthoDB" id="1076133at2"/>
<dbReference type="Proteomes" id="UP000030403">
    <property type="component" value="Unassembled WGS sequence"/>
</dbReference>
<dbReference type="EMBL" id="AVPF01000040">
    <property type="protein sequence ID" value="KGX85427.1"/>
    <property type="molecule type" value="Genomic_DNA"/>
</dbReference>
<comment type="similarity">
    <text evidence="2">Belongs to the UPF0702 family.</text>
</comment>
<dbReference type="Gene3D" id="3.30.240.20">
    <property type="entry name" value="bsu07140 like domains"/>
    <property type="match status" value="2"/>
</dbReference>
<proteinExistence type="inferred from homology"/>